<dbReference type="GeneID" id="107903974"/>
<dbReference type="SUPFAM" id="SSF57850">
    <property type="entry name" value="RING/U-box"/>
    <property type="match status" value="1"/>
</dbReference>
<feature type="transmembrane region" description="Helical" evidence="5">
    <location>
        <begin position="12"/>
        <end position="34"/>
    </location>
</feature>
<dbReference type="PaxDb" id="3635-A0A1U8J5T3"/>
<evidence type="ECO:0000313" key="8">
    <source>
        <dbReference type="RefSeq" id="XP_016685700.1"/>
    </source>
</evidence>
<dbReference type="KEGG" id="ghi:107903974"/>
<evidence type="ECO:0000256" key="2">
    <source>
        <dbReference type="ARBA" id="ARBA00022771"/>
    </source>
</evidence>
<protein>
    <submittedName>
        <fullName evidence="8">E3 ubiquitin-protein ligase RHA2A</fullName>
    </submittedName>
</protein>
<dbReference type="SMART" id="SM00184">
    <property type="entry name" value="RING"/>
    <property type="match status" value="1"/>
</dbReference>
<dbReference type="SMR" id="A0A1U8J5T3"/>
<dbReference type="PANTHER" id="PTHR45969:SF5">
    <property type="entry name" value="E3 UBIQUITIN-PROTEIN LIGASE RHA2A"/>
    <property type="match status" value="1"/>
</dbReference>
<dbReference type="GO" id="GO:0008270">
    <property type="term" value="F:zinc ion binding"/>
    <property type="evidence" value="ECO:0007669"/>
    <property type="project" value="UniProtKB-KW"/>
</dbReference>
<dbReference type="Pfam" id="PF13639">
    <property type="entry name" value="zf-RING_2"/>
    <property type="match status" value="1"/>
</dbReference>
<dbReference type="GO" id="GO:0016567">
    <property type="term" value="P:protein ubiquitination"/>
    <property type="evidence" value="ECO:0000318"/>
    <property type="project" value="GO_Central"/>
</dbReference>
<dbReference type="RefSeq" id="XP_016685700.1">
    <property type="nucleotide sequence ID" value="XM_016830211.2"/>
</dbReference>
<accession>A0A1U8J5T3</accession>
<dbReference type="GO" id="GO:0061630">
    <property type="term" value="F:ubiquitin protein ligase activity"/>
    <property type="evidence" value="ECO:0000318"/>
    <property type="project" value="GO_Central"/>
</dbReference>
<gene>
    <name evidence="8" type="primary">LOC107903974</name>
</gene>
<dbReference type="AlphaFoldDB" id="A0A1U8J5T3"/>
<dbReference type="PROSITE" id="PS50089">
    <property type="entry name" value="ZF_RING_2"/>
    <property type="match status" value="1"/>
</dbReference>
<dbReference type="OrthoDB" id="8062037at2759"/>
<keyword evidence="5" id="KW-0812">Transmembrane</keyword>
<dbReference type="STRING" id="3635.A0A1U8J5T3"/>
<reference evidence="7" key="1">
    <citation type="journal article" date="2020" name="Nat. Genet.">
        <title>Genomic diversifications of five Gossypium allopolyploid species and their impact on cotton improvement.</title>
        <authorList>
            <person name="Chen Z.J."/>
            <person name="Sreedasyam A."/>
            <person name="Ando A."/>
            <person name="Song Q."/>
            <person name="De Santiago L.M."/>
            <person name="Hulse-Kemp A.M."/>
            <person name="Ding M."/>
            <person name="Ye W."/>
            <person name="Kirkbride R.C."/>
            <person name="Jenkins J."/>
            <person name="Plott C."/>
            <person name="Lovell J."/>
            <person name="Lin Y.M."/>
            <person name="Vaughn R."/>
            <person name="Liu B."/>
            <person name="Simpson S."/>
            <person name="Scheffler B.E."/>
            <person name="Wen L."/>
            <person name="Saski C.A."/>
            <person name="Grover C.E."/>
            <person name="Hu G."/>
            <person name="Conover J.L."/>
            <person name="Carlson J.W."/>
            <person name="Shu S."/>
            <person name="Boston L.B."/>
            <person name="Williams M."/>
            <person name="Peterson D.G."/>
            <person name="McGee K."/>
            <person name="Jones D.C."/>
            <person name="Wendel J.F."/>
            <person name="Stelly D.M."/>
            <person name="Grimwood J."/>
            <person name="Schmutz J."/>
        </authorList>
    </citation>
    <scope>NUCLEOTIDE SEQUENCE [LARGE SCALE GENOMIC DNA]</scope>
    <source>
        <strain evidence="7">cv. TM-1</strain>
    </source>
</reference>
<keyword evidence="2 4" id="KW-0863">Zinc-finger</keyword>
<dbReference type="InterPro" id="IPR013083">
    <property type="entry name" value="Znf_RING/FYVE/PHD"/>
</dbReference>
<dbReference type="PANTHER" id="PTHR45969">
    <property type="entry name" value="RING ZINC FINGER PROTEIN-RELATED"/>
    <property type="match status" value="1"/>
</dbReference>
<dbReference type="Gene3D" id="3.30.40.10">
    <property type="entry name" value="Zinc/RING finger domain, C3HC4 (zinc finger)"/>
    <property type="match status" value="1"/>
</dbReference>
<proteinExistence type="predicted"/>
<evidence type="ECO:0000313" key="7">
    <source>
        <dbReference type="Proteomes" id="UP000818029"/>
    </source>
</evidence>
<evidence type="ECO:0000256" key="4">
    <source>
        <dbReference type="PROSITE-ProRule" id="PRU00175"/>
    </source>
</evidence>
<evidence type="ECO:0000259" key="6">
    <source>
        <dbReference type="PROSITE" id="PS50089"/>
    </source>
</evidence>
<feature type="domain" description="RING-type" evidence="6">
    <location>
        <begin position="141"/>
        <end position="183"/>
    </location>
</feature>
<reference evidence="8" key="2">
    <citation type="submission" date="2025-08" db="UniProtKB">
        <authorList>
            <consortium name="RefSeq"/>
        </authorList>
    </citation>
    <scope>IDENTIFICATION</scope>
</reference>
<sequence>MLLFLYIKSNLFHSTFQLINIYTHTYYILLLFFYKSTSTFSETKIRKMGLQSQLSDVSSDSIPLLLVAIIANCVGYLRRLLFGSLHLIGLLPCPDQPTTIDDVGVLGSGLASLIVLAEQLNLNKAFSYKYCGGAGGKGSDCVVCLCSLRDGEQVRKLDCCHVFHKDCFDGWLDQLKFNCPVCRSPLKIDQRVGFTRRRVGEDLLAWFSLG</sequence>
<keyword evidence="5" id="KW-1133">Transmembrane helix</keyword>
<evidence type="ECO:0000256" key="3">
    <source>
        <dbReference type="ARBA" id="ARBA00022833"/>
    </source>
</evidence>
<keyword evidence="7" id="KW-1185">Reference proteome</keyword>
<dbReference type="InterPro" id="IPR001841">
    <property type="entry name" value="Znf_RING"/>
</dbReference>
<keyword evidence="5" id="KW-0472">Membrane</keyword>
<evidence type="ECO:0000256" key="5">
    <source>
        <dbReference type="SAM" id="Phobius"/>
    </source>
</evidence>
<organism evidence="7 8">
    <name type="scientific">Gossypium hirsutum</name>
    <name type="common">Upland cotton</name>
    <name type="synonym">Gossypium mexicanum</name>
    <dbReference type="NCBI Taxonomy" id="3635"/>
    <lineage>
        <taxon>Eukaryota</taxon>
        <taxon>Viridiplantae</taxon>
        <taxon>Streptophyta</taxon>
        <taxon>Embryophyta</taxon>
        <taxon>Tracheophyta</taxon>
        <taxon>Spermatophyta</taxon>
        <taxon>Magnoliopsida</taxon>
        <taxon>eudicotyledons</taxon>
        <taxon>Gunneridae</taxon>
        <taxon>Pentapetalae</taxon>
        <taxon>rosids</taxon>
        <taxon>malvids</taxon>
        <taxon>Malvales</taxon>
        <taxon>Malvaceae</taxon>
        <taxon>Malvoideae</taxon>
        <taxon>Gossypium</taxon>
    </lineage>
</organism>
<evidence type="ECO:0000256" key="1">
    <source>
        <dbReference type="ARBA" id="ARBA00022723"/>
    </source>
</evidence>
<dbReference type="Proteomes" id="UP000818029">
    <property type="component" value="Chromosome D05"/>
</dbReference>
<keyword evidence="3" id="KW-0862">Zinc</keyword>
<keyword evidence="1" id="KW-0479">Metal-binding</keyword>
<name>A0A1U8J5T3_GOSHI</name>